<dbReference type="SMART" id="SM00278">
    <property type="entry name" value="HhH1"/>
    <property type="match status" value="2"/>
</dbReference>
<dbReference type="Proteomes" id="UP000034034">
    <property type="component" value="Chromosome"/>
</dbReference>
<dbReference type="PANTHER" id="PTHR21180">
    <property type="entry name" value="ENDONUCLEASE/EXONUCLEASE/PHOSPHATASE FAMILY DOMAIN-CONTAINING PROTEIN 1"/>
    <property type="match status" value="1"/>
</dbReference>
<dbReference type="STRING" id="408015.SXIM_15090"/>
<proteinExistence type="predicted"/>
<name>A0A0F7FRZ5_9ACTN</name>
<sequence>MEIDSGKTSRSGAGRAIRGGKRAATGRRPGADRPPNAEAPGARRRAGELFPREVSRATGAAGPPLPDVGAAGARVLSRAPAEPDPPPPREAAGGAPLPWRVRLRLALLDRCAVEPRTLAALAVVLVVAAGFAAHHYWSGRPSTVTASTELVALPSPAASAAGVGENTGAGEAAGQESEPATLVVDVAGEVRSPGLQTLAADARVADAVEAAGGVLPGTDTDGLNRARALSDGEQVLVGVTPEPFAADGAAVVAGVGGPVSLNTATSEQLQTLPGVGPVLAGNIIGYREQHGGFSSVDQLLDVSGIGERRLSDLESRVTL</sequence>
<dbReference type="Pfam" id="PF12836">
    <property type="entry name" value="HHH_3"/>
    <property type="match status" value="1"/>
</dbReference>
<dbReference type="InterPro" id="IPR051675">
    <property type="entry name" value="Endo/Exo/Phosphatase_dom_1"/>
</dbReference>
<dbReference type="GO" id="GO:0006281">
    <property type="term" value="P:DNA repair"/>
    <property type="evidence" value="ECO:0007669"/>
    <property type="project" value="InterPro"/>
</dbReference>
<dbReference type="Gene3D" id="3.10.560.10">
    <property type="entry name" value="Outer membrane lipoprotein wza domain like"/>
    <property type="match status" value="1"/>
</dbReference>
<dbReference type="PANTHER" id="PTHR21180:SF32">
    <property type="entry name" value="ENDONUCLEASE_EXONUCLEASE_PHOSPHATASE FAMILY DOMAIN-CONTAINING PROTEIN 1"/>
    <property type="match status" value="1"/>
</dbReference>
<dbReference type="HOGENOM" id="CLU_052011_0_0_11"/>
<feature type="region of interest" description="Disordered" evidence="1">
    <location>
        <begin position="1"/>
        <end position="70"/>
    </location>
</feature>
<evidence type="ECO:0000313" key="3">
    <source>
        <dbReference type="EMBL" id="AKG42893.1"/>
    </source>
</evidence>
<protein>
    <submittedName>
        <fullName evidence="3">DNA-binding protein</fullName>
    </submittedName>
</protein>
<reference evidence="3" key="1">
    <citation type="submission" date="2019-08" db="EMBL/GenBank/DDBJ databases">
        <title>Complete genome sequence of a mangrove-derived Streptomyces xiamenensis.</title>
        <authorList>
            <person name="Xu J."/>
        </authorList>
    </citation>
    <scope>NUCLEOTIDE SEQUENCE</scope>
    <source>
        <strain evidence="3">318</strain>
    </source>
</reference>
<dbReference type="InterPro" id="IPR010994">
    <property type="entry name" value="RuvA_2-like"/>
</dbReference>
<dbReference type="SUPFAM" id="SSF47781">
    <property type="entry name" value="RuvA domain 2-like"/>
    <property type="match status" value="1"/>
</dbReference>
<dbReference type="EMBL" id="CP009922">
    <property type="protein sequence ID" value="AKG42893.1"/>
    <property type="molecule type" value="Genomic_DNA"/>
</dbReference>
<dbReference type="NCBIfam" id="TIGR00426">
    <property type="entry name" value="competence protein ComEA helix-hairpin-helix repeat region"/>
    <property type="match status" value="1"/>
</dbReference>
<organism evidence="3 4">
    <name type="scientific">Streptomyces xiamenensis</name>
    <dbReference type="NCBI Taxonomy" id="408015"/>
    <lineage>
        <taxon>Bacteria</taxon>
        <taxon>Bacillati</taxon>
        <taxon>Actinomycetota</taxon>
        <taxon>Actinomycetes</taxon>
        <taxon>Kitasatosporales</taxon>
        <taxon>Streptomycetaceae</taxon>
        <taxon>Streptomyces</taxon>
    </lineage>
</organism>
<dbReference type="InterPro" id="IPR004509">
    <property type="entry name" value="Competence_ComEA_HhH"/>
</dbReference>
<dbReference type="PATRIC" id="fig|408015.6.peg.1545"/>
<feature type="compositionally biased region" description="Low complexity" evidence="1">
    <location>
        <begin position="26"/>
        <end position="40"/>
    </location>
</feature>
<accession>A0A0F7FRZ5</accession>
<evidence type="ECO:0000256" key="1">
    <source>
        <dbReference type="SAM" id="MobiDB-lite"/>
    </source>
</evidence>
<dbReference type="RefSeq" id="WP_107073911.1">
    <property type="nucleotide sequence ID" value="NZ_CP009922.3"/>
</dbReference>
<feature type="region of interest" description="Disordered" evidence="1">
    <location>
        <begin position="159"/>
        <end position="178"/>
    </location>
</feature>
<dbReference type="Gene3D" id="1.10.150.320">
    <property type="entry name" value="Photosystem II 12 kDa extrinsic protein"/>
    <property type="match status" value="1"/>
</dbReference>
<keyword evidence="3" id="KW-0238">DNA-binding</keyword>
<evidence type="ECO:0000313" key="4">
    <source>
        <dbReference type="Proteomes" id="UP000034034"/>
    </source>
</evidence>
<dbReference type="KEGG" id="sxi:SXIM_15090"/>
<gene>
    <name evidence="3" type="ORF">SXIM_15090</name>
</gene>
<feature type="compositionally biased region" description="Basic and acidic residues" evidence="1">
    <location>
        <begin position="45"/>
        <end position="55"/>
    </location>
</feature>
<dbReference type="GO" id="GO:0015628">
    <property type="term" value="P:protein secretion by the type II secretion system"/>
    <property type="evidence" value="ECO:0007669"/>
    <property type="project" value="TreeGrafter"/>
</dbReference>
<dbReference type="Pfam" id="PF10531">
    <property type="entry name" value="SLBB"/>
    <property type="match status" value="1"/>
</dbReference>
<feature type="domain" description="Helix-hairpin-helix DNA-binding motif class 1" evidence="2">
    <location>
        <begin position="267"/>
        <end position="286"/>
    </location>
</feature>
<evidence type="ECO:0000259" key="2">
    <source>
        <dbReference type="SMART" id="SM00278"/>
    </source>
</evidence>
<feature type="domain" description="Helix-hairpin-helix DNA-binding motif class 1" evidence="2">
    <location>
        <begin position="297"/>
        <end position="316"/>
    </location>
</feature>
<dbReference type="InterPro" id="IPR003583">
    <property type="entry name" value="Hlx-hairpin-Hlx_DNA-bd_motif"/>
</dbReference>
<dbReference type="InterPro" id="IPR019554">
    <property type="entry name" value="Soluble_ligand-bd"/>
</dbReference>
<keyword evidence="4" id="KW-1185">Reference proteome</keyword>
<dbReference type="AlphaFoldDB" id="A0A0F7FRZ5"/>
<dbReference type="GO" id="GO:0015627">
    <property type="term" value="C:type II protein secretion system complex"/>
    <property type="evidence" value="ECO:0007669"/>
    <property type="project" value="TreeGrafter"/>
</dbReference>
<dbReference type="GO" id="GO:0003677">
    <property type="term" value="F:DNA binding"/>
    <property type="evidence" value="ECO:0007669"/>
    <property type="project" value="UniProtKB-KW"/>
</dbReference>